<gene>
    <name evidence="1" type="ORF">HPS56_12010</name>
</gene>
<comment type="caution">
    <text evidence="1">The sequence shown here is derived from an EMBL/GenBank/DDBJ whole genome shotgun (WGS) entry which is preliminary data.</text>
</comment>
<evidence type="ECO:0000313" key="1">
    <source>
        <dbReference type="EMBL" id="NPD93048.1"/>
    </source>
</evidence>
<organism evidence="1 2">
    <name type="scientific">Xylanibacter muris</name>
    <dbReference type="NCBI Taxonomy" id="2736290"/>
    <lineage>
        <taxon>Bacteria</taxon>
        <taxon>Pseudomonadati</taxon>
        <taxon>Bacteroidota</taxon>
        <taxon>Bacteroidia</taxon>
        <taxon>Bacteroidales</taxon>
        <taxon>Prevotellaceae</taxon>
        <taxon>Xylanibacter</taxon>
    </lineage>
</organism>
<dbReference type="RefSeq" id="WP_172276956.1">
    <property type="nucleotide sequence ID" value="NZ_CASGMU010000025.1"/>
</dbReference>
<protein>
    <submittedName>
        <fullName evidence="1">Uncharacterized protein</fullName>
    </submittedName>
</protein>
<evidence type="ECO:0000313" key="2">
    <source>
        <dbReference type="Proteomes" id="UP000714420"/>
    </source>
</evidence>
<dbReference type="EMBL" id="JABKKF010000015">
    <property type="protein sequence ID" value="NPD93048.1"/>
    <property type="molecule type" value="Genomic_DNA"/>
</dbReference>
<proteinExistence type="predicted"/>
<reference evidence="1 2" key="1">
    <citation type="submission" date="2020-05" db="EMBL/GenBank/DDBJ databases">
        <title>Distinct polysaccharide utilization as determinants for interspecies competition between intestinal Prevotella spp.</title>
        <authorList>
            <person name="Galvez E.J.C."/>
            <person name="Iljazovic A."/>
            <person name="Strowig T."/>
        </authorList>
    </citation>
    <scope>NUCLEOTIDE SEQUENCE [LARGE SCALE GENOMIC DNA]</scope>
    <source>
        <strain evidence="1 2">PMUR</strain>
    </source>
</reference>
<sequence length="473" mass="55226">MEKNYLYGNGGMSPYVPVSKFTQKMGFFDESCNGVFKAVNMVLELLDWHGTTDCEEKMCTLHFCGYKLFALFRLVGKIHETRMQIICDEHCDSFRQLIKDTHVRIDKAEYFIIEAEELFQYILCNKAQMLDNGKLRLIANFKDFAKWTEALLKNKCLIDHTEELCRELNIRCTPDILNTPVEGFRQQFYTVLCCLTILGVPAHYNRSAEDFVVLYNNSLKEFCDSGYWQSLRKEFLSGIDEALRTETNGTVKEHIAFLKKQWKELRTKTRGYLNAFGITYCGISQTDNLGQLGKELYEHLNIIRDADDEAAGDAFRMSTNQLCRYFVMEAKIQVLEEEIERLKKGPEAHWPNNGYFKDSAPLDQIREAIYNTINKKDNTGKYVLRAQAHWIAVQKVLEYNDLTCGNQKEFTLIMREWFPDAMHPCNYDSLKNVRPNDVRTRPYPEWEKGHTNYPYHRVAAVLTDNMRELHVIP</sequence>
<keyword evidence="2" id="KW-1185">Reference proteome</keyword>
<accession>A0ABX2APB7</accession>
<dbReference type="Proteomes" id="UP000714420">
    <property type="component" value="Unassembled WGS sequence"/>
</dbReference>
<name>A0ABX2APB7_9BACT</name>